<dbReference type="RefSeq" id="XP_024547444.1">
    <property type="nucleotide sequence ID" value="XM_024691673.1"/>
</dbReference>
<sequence>MGSKLHKRCSHSTDLASSLPSRLLKINFSKMKHRYYIRLCNKNIPPNSKYATLSHVWGNVNFVKLLKSNLASFKEDIPMSSLSKTFQDAIKLALRFGFHYLWIDSLCIIQDNGDDWLKESALMASIYGGSSLNISATGAQNGNEGLFFERDLNSIRTVNLMTQVEGQKNCSGLNDSNGDNSRLAWVCVDGSMYGRACRESPLYQRAWTFQERFLSPRTLHLGNPQIIFECHTRIHYETFPETRTTNFEERGTVESQYHTFRRAWSIIVGNYSKSRLTISSDKLIALSGVAKHFANKYNVEYLAGIWREHLPLALLWSVDDKNGTGSLPLRGPSWSWASRNGSIRYDRLYSFVTTPYDDRPSPWEANDFKILDVQVRTTPDLYGHCLCGTMRIECVSLLDGTETSGGLYPNRTSKTVHIGEGSFSINYYFDDWRDHHKIYLLKIFSRKMMGNSKLSYQRSRNAQWGALSLLPQISGVHNCEEGLIIAPVARKKGIFTRVGVYQTPGYSGTLQDFENMRNKGRLSLENELSLYQEVSGVNKAGDQMYIITLI</sequence>
<reference evidence="2 3" key="3">
    <citation type="journal article" date="2017" name="Mol. Plant Pathol.">
        <title>A gapless genome sequence of the fungus Botrytis cinerea.</title>
        <authorList>
            <person name="Van Kan J.A."/>
            <person name="Stassen J.H."/>
            <person name="Mosbach A."/>
            <person name="Van Der Lee T.A."/>
            <person name="Faino L."/>
            <person name="Farmer A.D."/>
            <person name="Papasotiriou D.G."/>
            <person name="Zhou S."/>
            <person name="Seidl M.F."/>
            <person name="Cottam E."/>
            <person name="Edel D."/>
            <person name="Hahn M."/>
            <person name="Schwartz D.C."/>
            <person name="Dietrich R.A."/>
            <person name="Widdison S."/>
            <person name="Scalliet G."/>
        </authorList>
    </citation>
    <scope>NUCLEOTIDE SEQUENCE [LARGE SCALE GENOMIC DNA]</scope>
    <source>
        <strain evidence="2 3">B05.10</strain>
    </source>
</reference>
<proteinExistence type="predicted"/>
<dbReference type="Proteomes" id="UP000001798">
    <property type="component" value="Chromosome 3"/>
</dbReference>
<dbReference type="KEGG" id="bfu:BCIN_03g00330"/>
<dbReference type="InterPro" id="IPR010730">
    <property type="entry name" value="HET"/>
</dbReference>
<dbReference type="PANTHER" id="PTHR33112">
    <property type="entry name" value="DOMAIN PROTEIN, PUTATIVE-RELATED"/>
    <property type="match status" value="1"/>
</dbReference>
<evidence type="ECO:0000313" key="3">
    <source>
        <dbReference type="Proteomes" id="UP000001798"/>
    </source>
</evidence>
<evidence type="ECO:0000259" key="1">
    <source>
        <dbReference type="Pfam" id="PF06985"/>
    </source>
</evidence>
<keyword evidence="3" id="KW-1185">Reference proteome</keyword>
<name>A0A384JAZ0_BOTFB</name>
<dbReference type="AlphaFoldDB" id="A0A384JAZ0"/>
<organism evidence="2 3">
    <name type="scientific">Botryotinia fuckeliana (strain B05.10)</name>
    <name type="common">Noble rot fungus</name>
    <name type="synonym">Botrytis cinerea</name>
    <dbReference type="NCBI Taxonomy" id="332648"/>
    <lineage>
        <taxon>Eukaryota</taxon>
        <taxon>Fungi</taxon>
        <taxon>Dikarya</taxon>
        <taxon>Ascomycota</taxon>
        <taxon>Pezizomycotina</taxon>
        <taxon>Leotiomycetes</taxon>
        <taxon>Helotiales</taxon>
        <taxon>Sclerotiniaceae</taxon>
        <taxon>Botrytis</taxon>
    </lineage>
</organism>
<evidence type="ECO:0000313" key="2">
    <source>
        <dbReference type="EMBL" id="ATZ47723.1"/>
    </source>
</evidence>
<dbReference type="Pfam" id="PF06985">
    <property type="entry name" value="HET"/>
    <property type="match status" value="1"/>
</dbReference>
<gene>
    <name evidence="2" type="ORF">BCIN_03g00330</name>
</gene>
<dbReference type="OrthoDB" id="5362512at2759"/>
<reference evidence="2 3" key="1">
    <citation type="journal article" date="2011" name="PLoS Genet.">
        <title>Genomic analysis of the necrotrophic fungal pathogens Sclerotinia sclerotiorum and Botrytis cinerea.</title>
        <authorList>
            <person name="Amselem J."/>
            <person name="Cuomo C.A."/>
            <person name="van Kan J.A."/>
            <person name="Viaud M."/>
            <person name="Benito E.P."/>
            <person name="Couloux A."/>
            <person name="Coutinho P.M."/>
            <person name="de Vries R.P."/>
            <person name="Dyer P.S."/>
            <person name="Fillinger S."/>
            <person name="Fournier E."/>
            <person name="Gout L."/>
            <person name="Hahn M."/>
            <person name="Kohn L."/>
            <person name="Lapalu N."/>
            <person name="Plummer K.M."/>
            <person name="Pradier J.M."/>
            <person name="Quevillon E."/>
            <person name="Sharon A."/>
            <person name="Simon A."/>
            <person name="ten Have A."/>
            <person name="Tudzynski B."/>
            <person name="Tudzynski P."/>
            <person name="Wincker P."/>
            <person name="Andrew M."/>
            <person name="Anthouard V."/>
            <person name="Beever R.E."/>
            <person name="Beffa R."/>
            <person name="Benoit I."/>
            <person name="Bouzid O."/>
            <person name="Brault B."/>
            <person name="Chen Z."/>
            <person name="Choquer M."/>
            <person name="Collemare J."/>
            <person name="Cotton P."/>
            <person name="Danchin E.G."/>
            <person name="Da Silva C."/>
            <person name="Gautier A."/>
            <person name="Giraud C."/>
            <person name="Giraud T."/>
            <person name="Gonzalez C."/>
            <person name="Grossetete S."/>
            <person name="Guldener U."/>
            <person name="Henrissat B."/>
            <person name="Howlett B.J."/>
            <person name="Kodira C."/>
            <person name="Kretschmer M."/>
            <person name="Lappartient A."/>
            <person name="Leroch M."/>
            <person name="Levis C."/>
            <person name="Mauceli E."/>
            <person name="Neuveglise C."/>
            <person name="Oeser B."/>
            <person name="Pearson M."/>
            <person name="Poulain J."/>
            <person name="Poussereau N."/>
            <person name="Quesneville H."/>
            <person name="Rascle C."/>
            <person name="Schumacher J."/>
            <person name="Segurens B."/>
            <person name="Sexton A."/>
            <person name="Silva E."/>
            <person name="Sirven C."/>
            <person name="Soanes D.M."/>
            <person name="Talbot N.J."/>
            <person name="Templeton M."/>
            <person name="Yandava C."/>
            <person name="Yarden O."/>
            <person name="Zeng Q."/>
            <person name="Rollins J.A."/>
            <person name="Lebrun M.H."/>
            <person name="Dickman M."/>
        </authorList>
    </citation>
    <scope>NUCLEOTIDE SEQUENCE [LARGE SCALE GENOMIC DNA]</scope>
    <source>
        <strain evidence="2 3">B05.10</strain>
    </source>
</reference>
<dbReference type="VEuPathDB" id="FungiDB:Bcin03g00330"/>
<accession>A0A384JAZ0</accession>
<dbReference type="PANTHER" id="PTHR33112:SF16">
    <property type="entry name" value="HETEROKARYON INCOMPATIBILITY DOMAIN-CONTAINING PROTEIN"/>
    <property type="match status" value="1"/>
</dbReference>
<dbReference type="EMBL" id="CP009807">
    <property type="protein sequence ID" value="ATZ47723.1"/>
    <property type="molecule type" value="Genomic_DNA"/>
</dbReference>
<feature type="domain" description="Heterokaryon incompatibility" evidence="1">
    <location>
        <begin position="50"/>
        <end position="211"/>
    </location>
</feature>
<dbReference type="GeneID" id="36393991"/>
<reference evidence="2 3" key="2">
    <citation type="journal article" date="2012" name="Eukaryot. Cell">
        <title>Genome update of Botrytis cinerea strains B05.10 and T4.</title>
        <authorList>
            <person name="Staats M."/>
            <person name="van Kan J.A."/>
        </authorList>
    </citation>
    <scope>NUCLEOTIDE SEQUENCE [LARGE SCALE GENOMIC DNA]</scope>
    <source>
        <strain evidence="2 3">B05.10</strain>
    </source>
</reference>
<protein>
    <recommendedName>
        <fullName evidence="1">Heterokaryon incompatibility domain-containing protein</fullName>
    </recommendedName>
</protein>